<name>X8CH85_MYCXE</name>
<evidence type="ECO:0000313" key="2">
    <source>
        <dbReference type="EMBL" id="EUA54655.1"/>
    </source>
</evidence>
<dbReference type="AlphaFoldDB" id="X8CH85"/>
<keyword evidence="2" id="KW-0436">Ligase</keyword>
<protein>
    <submittedName>
        <fullName evidence="2">Putative FATTY-ACID-CoA LIGASE FADD9 domain protein</fullName>
    </submittedName>
</protein>
<evidence type="ECO:0000256" key="1">
    <source>
        <dbReference type="SAM" id="MobiDB-lite"/>
    </source>
</evidence>
<reference evidence="2" key="1">
    <citation type="submission" date="2014-01" db="EMBL/GenBank/DDBJ databases">
        <authorList>
            <person name="Brown-Elliot B."/>
            <person name="Wallace R."/>
            <person name="Lenaerts A."/>
            <person name="Ordway D."/>
            <person name="DeGroote M.A."/>
            <person name="Parker T."/>
            <person name="Sizemore C."/>
            <person name="Tallon L.J."/>
            <person name="Sadzewicz L.K."/>
            <person name="Sengamalay N."/>
            <person name="Fraser C.M."/>
            <person name="Hine E."/>
            <person name="Shefchek K.A."/>
            <person name="Das S.P."/>
            <person name="Tettelin H."/>
        </authorList>
    </citation>
    <scope>NUCLEOTIDE SEQUENCE [LARGE SCALE GENOMIC DNA]</scope>
    <source>
        <strain evidence="2">4042</strain>
    </source>
</reference>
<comment type="caution">
    <text evidence="2">The sequence shown here is derived from an EMBL/GenBank/DDBJ whole genome shotgun (WGS) entry which is preliminary data.</text>
</comment>
<dbReference type="GO" id="GO:0016874">
    <property type="term" value="F:ligase activity"/>
    <property type="evidence" value="ECO:0007669"/>
    <property type="project" value="UniProtKB-KW"/>
</dbReference>
<feature type="region of interest" description="Disordered" evidence="1">
    <location>
        <begin position="1"/>
        <end position="33"/>
    </location>
</feature>
<accession>X8CH85</accession>
<sequence length="65" mass="7486">LHNYQKPRSRCADRWPRPTGSGRGAEAKIGPDKDIPHVTREVIVKYATDLQLLGLLDEKRFSDRR</sequence>
<dbReference type="EMBL" id="JAOB01000032">
    <property type="protein sequence ID" value="EUA54655.1"/>
    <property type="molecule type" value="Genomic_DNA"/>
</dbReference>
<feature type="non-terminal residue" evidence="2">
    <location>
        <position position="1"/>
    </location>
</feature>
<organism evidence="2">
    <name type="scientific">Mycobacterium xenopi 4042</name>
    <dbReference type="NCBI Taxonomy" id="1299334"/>
    <lineage>
        <taxon>Bacteria</taxon>
        <taxon>Bacillati</taxon>
        <taxon>Actinomycetota</taxon>
        <taxon>Actinomycetes</taxon>
        <taxon>Mycobacteriales</taxon>
        <taxon>Mycobacteriaceae</taxon>
        <taxon>Mycobacterium</taxon>
    </lineage>
</organism>
<gene>
    <name evidence="2" type="ORF">I553_1698</name>
</gene>
<proteinExistence type="predicted"/>